<dbReference type="GO" id="GO:0008897">
    <property type="term" value="F:holo-[acyl-carrier-protein] synthase activity"/>
    <property type="evidence" value="ECO:0007669"/>
    <property type="project" value="InterPro"/>
</dbReference>
<dbReference type="NCBIfam" id="TIGR00556">
    <property type="entry name" value="pantethn_trn"/>
    <property type="match status" value="1"/>
</dbReference>
<dbReference type="Proteomes" id="UP000308197">
    <property type="component" value="Unassembled WGS sequence"/>
</dbReference>
<dbReference type="InterPro" id="IPR014030">
    <property type="entry name" value="Ketoacyl_synth_N"/>
</dbReference>
<keyword evidence="7" id="KW-0460">Magnesium</keyword>
<dbReference type="GO" id="GO:0004315">
    <property type="term" value="F:3-oxoacyl-[acyl-carrier-protein] synthase activity"/>
    <property type="evidence" value="ECO:0007669"/>
    <property type="project" value="UniProtKB-EC"/>
</dbReference>
<comment type="catalytic activity">
    <reaction evidence="13">
        <text>a fatty acyl-[ACP] + malonyl-[ACP] + H(+) = a 3-oxoacyl-[ACP] + holo-[ACP] + CO2</text>
        <dbReference type="Rhea" id="RHEA:22836"/>
        <dbReference type="Rhea" id="RHEA-COMP:9623"/>
        <dbReference type="Rhea" id="RHEA-COMP:9685"/>
        <dbReference type="Rhea" id="RHEA-COMP:9916"/>
        <dbReference type="Rhea" id="RHEA-COMP:14125"/>
        <dbReference type="ChEBI" id="CHEBI:15378"/>
        <dbReference type="ChEBI" id="CHEBI:16526"/>
        <dbReference type="ChEBI" id="CHEBI:64479"/>
        <dbReference type="ChEBI" id="CHEBI:78449"/>
        <dbReference type="ChEBI" id="CHEBI:78776"/>
        <dbReference type="ChEBI" id="CHEBI:138651"/>
        <dbReference type="EC" id="2.3.1.41"/>
    </reaction>
</comment>
<keyword evidence="16" id="KW-1185">Reference proteome</keyword>
<dbReference type="GO" id="GO:0004316">
    <property type="term" value="F:3-oxoacyl-[acyl-carrier-protein] reductase (NADPH) activity"/>
    <property type="evidence" value="ECO:0007669"/>
    <property type="project" value="UniProtKB-EC"/>
</dbReference>
<sequence length="627" mass="67542">MESLSRMFKDRRDEKEVQNDILQETFINTTAGWVNLLLLSSSGPIKIPVGACATALQSVEIACDTLLSGKAKVMLAGGFDDLSEEGSYEFANMKATSNAETEFAMGREPTEMSRPATTTRSGFMEAQGTGVHVLMSAKTALELGCPIRGIIGFTSTSTDKAGRSVPAPGRGALSIAREVHTKHPLPILDLAYRSRQLSFRRKQIAQWLENERQQLQDEIEFRKSRGDTADEEYLANRVADIEQEAARQEKDAIATYGMLEGADPRVAPLRRALAVWGLTADDLGVLSIHGTSTGANEKNETHIWNDVFTNLGRTNGNAVPIMAQKSLCGHSKGGSAAWQLAGLLQSVESGIIPGNRNADNIDALFKAHTYLIFPSQTIYTDGIRAGIMSSFGFGQVGGTCMVINPRYLFAALEPSVYEAYKIKNRHRQRLCYKAMSEMMTSNNLVKVKDAPPYNKDLEAPVLLNPLARATYNPKTGSYEFTAKLETKPKVDDANVKAVSEVLAGGVTAGVGVDQELISSVPSWNPTFVERNFTEAEIAYCKSQPSPAASFAARWVGKEAVFKSLGVASKGAAAAMKDIEILPGESGAPTVILHGDAKAAADAKGVKKVHISLSHSDVSATAVGFSRA</sequence>
<dbReference type="CDD" id="cd00828">
    <property type="entry name" value="elong_cond_enzymes"/>
    <property type="match status" value="1"/>
</dbReference>
<evidence type="ECO:0000256" key="8">
    <source>
        <dbReference type="ARBA" id="ARBA00022857"/>
    </source>
</evidence>
<evidence type="ECO:0000256" key="10">
    <source>
        <dbReference type="ARBA" id="ARBA00023268"/>
    </source>
</evidence>
<keyword evidence="9" id="KW-0560">Oxidoreductase</keyword>
<dbReference type="FunFam" id="3.90.470.20:FF:000005">
    <property type="entry name" value="Fatty acid synthase alpha subunit FasA"/>
    <property type="match status" value="1"/>
</dbReference>
<dbReference type="GO" id="GO:0004321">
    <property type="term" value="F:fatty-acyl-CoA synthase activity"/>
    <property type="evidence" value="ECO:0007669"/>
    <property type="project" value="UniProtKB-EC"/>
</dbReference>
<evidence type="ECO:0000256" key="2">
    <source>
        <dbReference type="ARBA" id="ARBA00008467"/>
    </source>
</evidence>
<dbReference type="GO" id="GO:0006633">
    <property type="term" value="P:fatty acid biosynthetic process"/>
    <property type="evidence" value="ECO:0007669"/>
    <property type="project" value="InterPro"/>
</dbReference>
<organism evidence="15 16">
    <name type="scientific">Polyporus arcularius HHB13444</name>
    <dbReference type="NCBI Taxonomy" id="1314778"/>
    <lineage>
        <taxon>Eukaryota</taxon>
        <taxon>Fungi</taxon>
        <taxon>Dikarya</taxon>
        <taxon>Basidiomycota</taxon>
        <taxon>Agaricomycotina</taxon>
        <taxon>Agaricomycetes</taxon>
        <taxon>Polyporales</taxon>
        <taxon>Polyporaceae</taxon>
        <taxon>Polyporus</taxon>
    </lineage>
</organism>
<dbReference type="CDD" id="cd14686">
    <property type="entry name" value="bZIP"/>
    <property type="match status" value="1"/>
</dbReference>
<dbReference type="EMBL" id="ML211039">
    <property type="protein sequence ID" value="TFK90661.1"/>
    <property type="molecule type" value="Genomic_DNA"/>
</dbReference>
<dbReference type="SUPFAM" id="SSF56214">
    <property type="entry name" value="4'-phosphopantetheinyl transferase"/>
    <property type="match status" value="1"/>
</dbReference>
<dbReference type="InterPro" id="IPR018201">
    <property type="entry name" value="Ketoacyl_synth_AS"/>
</dbReference>
<accession>A0A5C3PMV8</accession>
<dbReference type="Gene3D" id="6.10.140.1410">
    <property type="match status" value="1"/>
</dbReference>
<evidence type="ECO:0000256" key="12">
    <source>
        <dbReference type="ARBA" id="ARBA00048508"/>
    </source>
</evidence>
<dbReference type="AlphaFoldDB" id="A0A5C3PMV8"/>
<gene>
    <name evidence="15" type="ORF">K466DRAFT_636387</name>
</gene>
<dbReference type="PROSITE" id="PS52004">
    <property type="entry name" value="KS3_2"/>
    <property type="match status" value="1"/>
</dbReference>
<dbReference type="InterPro" id="IPR004568">
    <property type="entry name" value="Ppantetheine-prot_Trfase_dom"/>
</dbReference>
<evidence type="ECO:0000313" key="16">
    <source>
        <dbReference type="Proteomes" id="UP000308197"/>
    </source>
</evidence>
<dbReference type="PANTHER" id="PTHR11712">
    <property type="entry name" value="POLYKETIDE SYNTHASE-RELATED"/>
    <property type="match status" value="1"/>
</dbReference>
<keyword evidence="5" id="KW-0808">Transferase</keyword>
<dbReference type="Gene3D" id="3.40.47.10">
    <property type="match status" value="2"/>
</dbReference>
<dbReference type="Pfam" id="PF02801">
    <property type="entry name" value="Ketoacyl-synt_C"/>
    <property type="match status" value="1"/>
</dbReference>
<comment type="catalytic activity">
    <reaction evidence="12">
        <text>a (3R)-hydroxyacyl-[ACP] + NADP(+) = a 3-oxoacyl-[ACP] + NADPH + H(+)</text>
        <dbReference type="Rhea" id="RHEA:17397"/>
        <dbReference type="Rhea" id="RHEA-COMP:9916"/>
        <dbReference type="Rhea" id="RHEA-COMP:9945"/>
        <dbReference type="ChEBI" id="CHEBI:15378"/>
        <dbReference type="ChEBI" id="CHEBI:57783"/>
        <dbReference type="ChEBI" id="CHEBI:58349"/>
        <dbReference type="ChEBI" id="CHEBI:78776"/>
        <dbReference type="ChEBI" id="CHEBI:78827"/>
        <dbReference type="EC" id="1.1.1.100"/>
    </reaction>
</comment>
<evidence type="ECO:0000259" key="14">
    <source>
        <dbReference type="PROSITE" id="PS52004"/>
    </source>
</evidence>
<dbReference type="PROSITE" id="PS00606">
    <property type="entry name" value="KS3_1"/>
    <property type="match status" value="1"/>
</dbReference>
<dbReference type="InParanoid" id="A0A5C3PMV8"/>
<dbReference type="Gene3D" id="3.90.470.20">
    <property type="entry name" value="4'-phosphopantetheinyl transferase domain"/>
    <property type="match status" value="1"/>
</dbReference>
<evidence type="ECO:0000256" key="3">
    <source>
        <dbReference type="ARBA" id="ARBA00022450"/>
    </source>
</evidence>
<proteinExistence type="inferred from homology"/>
<dbReference type="InterPro" id="IPR047224">
    <property type="entry name" value="FAS_alpha_su_C"/>
</dbReference>
<dbReference type="Pfam" id="PF00109">
    <property type="entry name" value="ketoacyl-synt"/>
    <property type="match status" value="1"/>
</dbReference>
<keyword evidence="6" id="KW-0479">Metal-binding</keyword>
<dbReference type="GO" id="GO:0000287">
    <property type="term" value="F:magnesium ion binding"/>
    <property type="evidence" value="ECO:0007669"/>
    <property type="project" value="InterPro"/>
</dbReference>
<dbReference type="InterPro" id="IPR014031">
    <property type="entry name" value="Ketoacyl_synth_C"/>
</dbReference>
<dbReference type="Pfam" id="PF01648">
    <property type="entry name" value="ACPS"/>
    <property type="match status" value="1"/>
</dbReference>
<evidence type="ECO:0000256" key="5">
    <source>
        <dbReference type="ARBA" id="ARBA00022679"/>
    </source>
</evidence>
<name>A0A5C3PMV8_9APHY</name>
<comment type="catalytic activity">
    <reaction evidence="11">
        <text>acetyl-CoA + n malonyl-CoA + 2n NADPH + 4n H(+) = a long-chain-acyl-CoA + n CoA + n CO2 + 2n NADP(+).</text>
        <dbReference type="EC" id="2.3.1.86"/>
    </reaction>
</comment>
<keyword evidence="10" id="KW-0511">Multifunctional enzyme</keyword>
<evidence type="ECO:0000256" key="7">
    <source>
        <dbReference type="ARBA" id="ARBA00022842"/>
    </source>
</evidence>
<evidence type="ECO:0000256" key="4">
    <source>
        <dbReference type="ARBA" id="ARBA00022553"/>
    </source>
</evidence>
<dbReference type="InterPro" id="IPR016039">
    <property type="entry name" value="Thiolase-like"/>
</dbReference>
<evidence type="ECO:0000256" key="9">
    <source>
        <dbReference type="ARBA" id="ARBA00023002"/>
    </source>
</evidence>
<reference evidence="15 16" key="1">
    <citation type="journal article" date="2019" name="Nat. Ecol. Evol.">
        <title>Megaphylogeny resolves global patterns of mushroom evolution.</title>
        <authorList>
            <person name="Varga T."/>
            <person name="Krizsan K."/>
            <person name="Foldi C."/>
            <person name="Dima B."/>
            <person name="Sanchez-Garcia M."/>
            <person name="Sanchez-Ramirez S."/>
            <person name="Szollosi G.J."/>
            <person name="Szarkandi J.G."/>
            <person name="Papp V."/>
            <person name="Albert L."/>
            <person name="Andreopoulos W."/>
            <person name="Angelini C."/>
            <person name="Antonin V."/>
            <person name="Barry K.W."/>
            <person name="Bougher N.L."/>
            <person name="Buchanan P."/>
            <person name="Buyck B."/>
            <person name="Bense V."/>
            <person name="Catcheside P."/>
            <person name="Chovatia M."/>
            <person name="Cooper J."/>
            <person name="Damon W."/>
            <person name="Desjardin D."/>
            <person name="Finy P."/>
            <person name="Geml J."/>
            <person name="Haridas S."/>
            <person name="Hughes K."/>
            <person name="Justo A."/>
            <person name="Karasinski D."/>
            <person name="Kautmanova I."/>
            <person name="Kiss B."/>
            <person name="Kocsube S."/>
            <person name="Kotiranta H."/>
            <person name="LaButti K.M."/>
            <person name="Lechner B.E."/>
            <person name="Liimatainen K."/>
            <person name="Lipzen A."/>
            <person name="Lukacs Z."/>
            <person name="Mihaltcheva S."/>
            <person name="Morgado L.N."/>
            <person name="Niskanen T."/>
            <person name="Noordeloos M.E."/>
            <person name="Ohm R.A."/>
            <person name="Ortiz-Santana B."/>
            <person name="Ovrebo C."/>
            <person name="Racz N."/>
            <person name="Riley R."/>
            <person name="Savchenko A."/>
            <person name="Shiryaev A."/>
            <person name="Soop K."/>
            <person name="Spirin V."/>
            <person name="Szebenyi C."/>
            <person name="Tomsovsky M."/>
            <person name="Tulloss R.E."/>
            <person name="Uehling J."/>
            <person name="Grigoriev I.V."/>
            <person name="Vagvolgyi C."/>
            <person name="Papp T."/>
            <person name="Martin F.M."/>
            <person name="Miettinen O."/>
            <person name="Hibbett D.S."/>
            <person name="Nagy L.G."/>
        </authorList>
    </citation>
    <scope>NUCLEOTIDE SEQUENCE [LARGE SCALE GENOMIC DNA]</scope>
    <source>
        <strain evidence="15 16">HHB13444</strain>
    </source>
</reference>
<evidence type="ECO:0000313" key="15">
    <source>
        <dbReference type="EMBL" id="TFK90661.1"/>
    </source>
</evidence>
<keyword evidence="4" id="KW-0597">Phosphoprotein</keyword>
<dbReference type="InterPro" id="IPR037143">
    <property type="entry name" value="4-PPantetheinyl_Trfase_dom_sf"/>
</dbReference>
<evidence type="ECO:0000256" key="1">
    <source>
        <dbReference type="ARBA" id="ARBA00007485"/>
    </source>
</evidence>
<dbReference type="PANTHER" id="PTHR11712:SF336">
    <property type="entry name" value="3-OXOACYL-[ACYL-CARRIER-PROTEIN] SYNTHASE, MITOCHONDRIAL"/>
    <property type="match status" value="1"/>
</dbReference>
<evidence type="ECO:0000256" key="13">
    <source>
        <dbReference type="ARBA" id="ARBA00049541"/>
    </source>
</evidence>
<dbReference type="InterPro" id="IPR008278">
    <property type="entry name" value="4-PPantetheinyl_Trfase_dom"/>
</dbReference>
<dbReference type="InterPro" id="IPR000794">
    <property type="entry name" value="Beta-ketoacyl_synthase"/>
</dbReference>
<dbReference type="SUPFAM" id="SSF53901">
    <property type="entry name" value="Thiolase-like"/>
    <property type="match status" value="2"/>
</dbReference>
<evidence type="ECO:0000256" key="11">
    <source>
        <dbReference type="ARBA" id="ARBA00048237"/>
    </source>
</evidence>
<comment type="similarity">
    <text evidence="1">Belongs to the thiolase-like superfamily. Fungal fatty acid synthetase subunit alpha family.</text>
</comment>
<keyword evidence="3" id="KW-0596">Phosphopantetheine</keyword>
<comment type="similarity">
    <text evidence="2">Belongs to the thiolase-like superfamily. Beta-ketoacyl-ACP synthases family.</text>
</comment>
<evidence type="ECO:0000256" key="6">
    <source>
        <dbReference type="ARBA" id="ARBA00022723"/>
    </source>
</evidence>
<dbReference type="GO" id="GO:0005829">
    <property type="term" value="C:cytosol"/>
    <property type="evidence" value="ECO:0007669"/>
    <property type="project" value="TreeGrafter"/>
</dbReference>
<dbReference type="InterPro" id="IPR020841">
    <property type="entry name" value="PKS_Beta-ketoAc_synthase_dom"/>
</dbReference>
<protein>
    <submittedName>
        <fullName evidence="15">Thiolase-like protein</fullName>
    </submittedName>
</protein>
<feature type="domain" description="Ketosynthase family 3 (KS3)" evidence="14">
    <location>
        <begin position="1"/>
        <end position="404"/>
    </location>
</feature>
<keyword evidence="8" id="KW-0521">NADP</keyword>
<dbReference type="STRING" id="1314778.A0A5C3PMV8"/>